<name>A0A1N7F9S8_9ACTN</name>
<sequence length="106" mass="11446">MPPGDGIHVRPEDLIAHAGRLDRTAGRLDIARAAGQHIRLDADAYGQLCVLMPILLDGLQRTLVDGIGAAADSVRGSAQRLRLGADRYLATDARAERLLGEVRRQQ</sequence>
<dbReference type="OrthoDB" id="3402696at2"/>
<organism evidence="1 2">
    <name type="scientific">Micromonospora avicenniae</name>
    <dbReference type="NCBI Taxonomy" id="1198245"/>
    <lineage>
        <taxon>Bacteria</taxon>
        <taxon>Bacillati</taxon>
        <taxon>Actinomycetota</taxon>
        <taxon>Actinomycetes</taxon>
        <taxon>Micromonosporales</taxon>
        <taxon>Micromonosporaceae</taxon>
        <taxon>Micromonospora</taxon>
    </lineage>
</organism>
<proteinExistence type="predicted"/>
<dbReference type="AlphaFoldDB" id="A0A1N7F9S8"/>
<evidence type="ECO:0000313" key="2">
    <source>
        <dbReference type="Proteomes" id="UP000186004"/>
    </source>
</evidence>
<reference evidence="1 2" key="1">
    <citation type="submission" date="2017-01" db="EMBL/GenBank/DDBJ databases">
        <authorList>
            <person name="Mah S.A."/>
            <person name="Swanson W.J."/>
            <person name="Moy G.W."/>
            <person name="Vacquier V.D."/>
        </authorList>
    </citation>
    <scope>NUCLEOTIDE SEQUENCE [LARGE SCALE GENOMIC DNA]</scope>
    <source>
        <strain evidence="1 2">DSM 45758</strain>
    </source>
</reference>
<keyword evidence="2" id="KW-1185">Reference proteome</keyword>
<dbReference type="RefSeq" id="WP_076473930.1">
    <property type="nucleotide sequence ID" value="NZ_FTNF01000032.1"/>
</dbReference>
<gene>
    <name evidence="1" type="ORF">SAMN05444858_13223</name>
</gene>
<dbReference type="EMBL" id="FTNF01000032">
    <property type="protein sequence ID" value="SIR97012.1"/>
    <property type="molecule type" value="Genomic_DNA"/>
</dbReference>
<dbReference type="Pfam" id="PF10824">
    <property type="entry name" value="T7SS_ESX_EspC"/>
    <property type="match status" value="1"/>
</dbReference>
<accession>A0A1N7F9S8</accession>
<protein>
    <submittedName>
        <fullName evidence="1">Excreted virulence factor EspC, type VII ESX diderm</fullName>
    </submittedName>
</protein>
<dbReference type="Proteomes" id="UP000186004">
    <property type="component" value="Unassembled WGS sequence"/>
</dbReference>
<evidence type="ECO:0000313" key="1">
    <source>
        <dbReference type="EMBL" id="SIR97012.1"/>
    </source>
</evidence>
<dbReference type="GO" id="GO:0009306">
    <property type="term" value="P:protein secretion"/>
    <property type="evidence" value="ECO:0007669"/>
    <property type="project" value="InterPro"/>
</dbReference>
<dbReference type="InterPro" id="IPR022536">
    <property type="entry name" value="EspC"/>
</dbReference>
<dbReference type="STRING" id="1198245.SAMN05444858_13223"/>